<evidence type="ECO:0000256" key="1">
    <source>
        <dbReference type="SAM" id="MobiDB-lite"/>
    </source>
</evidence>
<dbReference type="Proteomes" id="UP001175000">
    <property type="component" value="Unassembled WGS sequence"/>
</dbReference>
<gene>
    <name evidence="2" type="ORF">B0T14DRAFT_564047</name>
</gene>
<keyword evidence="3" id="KW-1185">Reference proteome</keyword>
<dbReference type="PANTHER" id="PTHR38167:SF1">
    <property type="entry name" value="C2H2-TYPE DOMAIN-CONTAINING PROTEIN"/>
    <property type="match status" value="1"/>
</dbReference>
<protein>
    <submittedName>
        <fullName evidence="2">Uncharacterized protein</fullName>
    </submittedName>
</protein>
<accession>A0AA39WVW9</accession>
<proteinExistence type="predicted"/>
<dbReference type="AlphaFoldDB" id="A0AA39WVW9"/>
<evidence type="ECO:0000313" key="3">
    <source>
        <dbReference type="Proteomes" id="UP001175000"/>
    </source>
</evidence>
<feature type="region of interest" description="Disordered" evidence="1">
    <location>
        <begin position="47"/>
        <end position="75"/>
    </location>
</feature>
<dbReference type="PANTHER" id="PTHR38167">
    <property type="entry name" value="C2H2-TYPE DOMAIN-CONTAINING PROTEIN"/>
    <property type="match status" value="1"/>
</dbReference>
<evidence type="ECO:0000313" key="2">
    <source>
        <dbReference type="EMBL" id="KAK0622604.1"/>
    </source>
</evidence>
<organism evidence="2 3">
    <name type="scientific">Immersiella caudata</name>
    <dbReference type="NCBI Taxonomy" id="314043"/>
    <lineage>
        <taxon>Eukaryota</taxon>
        <taxon>Fungi</taxon>
        <taxon>Dikarya</taxon>
        <taxon>Ascomycota</taxon>
        <taxon>Pezizomycotina</taxon>
        <taxon>Sordariomycetes</taxon>
        <taxon>Sordariomycetidae</taxon>
        <taxon>Sordariales</taxon>
        <taxon>Lasiosphaeriaceae</taxon>
        <taxon>Immersiella</taxon>
    </lineage>
</organism>
<name>A0AA39WVW9_9PEZI</name>
<reference evidence="2" key="1">
    <citation type="submission" date="2023-06" db="EMBL/GenBank/DDBJ databases">
        <title>Genome-scale phylogeny and comparative genomics of the fungal order Sordariales.</title>
        <authorList>
            <consortium name="Lawrence Berkeley National Laboratory"/>
            <person name="Hensen N."/>
            <person name="Bonometti L."/>
            <person name="Westerberg I."/>
            <person name="Brannstrom I.O."/>
            <person name="Guillou S."/>
            <person name="Cros-Aarteil S."/>
            <person name="Calhoun S."/>
            <person name="Haridas S."/>
            <person name="Kuo A."/>
            <person name="Mondo S."/>
            <person name="Pangilinan J."/>
            <person name="Riley R."/>
            <person name="Labutti K."/>
            <person name="Andreopoulos B."/>
            <person name="Lipzen A."/>
            <person name="Chen C."/>
            <person name="Yanf M."/>
            <person name="Daum C."/>
            <person name="Ng V."/>
            <person name="Clum A."/>
            <person name="Steindorff A."/>
            <person name="Ohm R."/>
            <person name="Martin F."/>
            <person name="Silar P."/>
            <person name="Natvig D."/>
            <person name="Lalanne C."/>
            <person name="Gautier V."/>
            <person name="Ament-Velasquez S.L."/>
            <person name="Kruys A."/>
            <person name="Hutchinson M.I."/>
            <person name="Powell A.J."/>
            <person name="Barry K."/>
            <person name="Miller A.N."/>
            <person name="Grigoriev I.V."/>
            <person name="Debuchy R."/>
            <person name="Gladieux P."/>
            <person name="Thoren M.H."/>
            <person name="Johannesson H."/>
        </authorList>
    </citation>
    <scope>NUCLEOTIDE SEQUENCE</scope>
    <source>
        <strain evidence="2">CBS 606.72</strain>
    </source>
</reference>
<comment type="caution">
    <text evidence="2">The sequence shown here is derived from an EMBL/GenBank/DDBJ whole genome shotgun (WGS) entry which is preliminary data.</text>
</comment>
<feature type="compositionally biased region" description="Low complexity" evidence="1">
    <location>
        <begin position="64"/>
        <end position="75"/>
    </location>
</feature>
<feature type="compositionally biased region" description="Basic and acidic residues" evidence="1">
    <location>
        <begin position="48"/>
        <end position="59"/>
    </location>
</feature>
<dbReference type="EMBL" id="JAULSU010000003">
    <property type="protein sequence ID" value="KAK0622604.1"/>
    <property type="molecule type" value="Genomic_DNA"/>
</dbReference>
<sequence length="166" mass="18585">MSSETINTVINAPEPQLRVLVQALLTSDDVTLRNKVLAVYWAVQSGDPQDKTNKRKAEFDQDDGSSANASGTSNNVQTCVRCKQSFTPSSGSMNFAGQQCLHHPGELLFDEESQVWREWEYSEMDMDTMESRQDFPEGFKYSCCRAPGDAKGCKLGEHVARPKKRQ</sequence>